<evidence type="ECO:0000256" key="2">
    <source>
        <dbReference type="SAM" id="Phobius"/>
    </source>
</evidence>
<dbReference type="Proteomes" id="UP001497472">
    <property type="component" value="Unassembled WGS sequence"/>
</dbReference>
<feature type="compositionally biased region" description="Low complexity" evidence="1">
    <location>
        <begin position="141"/>
        <end position="150"/>
    </location>
</feature>
<keyword evidence="2" id="KW-1133">Transmembrane helix</keyword>
<feature type="region of interest" description="Disordered" evidence="1">
    <location>
        <begin position="223"/>
        <end position="256"/>
    </location>
</feature>
<evidence type="ECO:0008006" key="5">
    <source>
        <dbReference type="Google" id="ProtNLM"/>
    </source>
</evidence>
<comment type="caution">
    <text evidence="3">The sequence shown here is derived from an EMBL/GenBank/DDBJ whole genome shotgun (WGS) entry which is preliminary data.</text>
</comment>
<gene>
    <name evidence="3" type="ORF">LNINA_LOCUS7019</name>
</gene>
<organism evidence="3 4">
    <name type="scientific">Leptosia nina</name>
    <dbReference type="NCBI Taxonomy" id="320188"/>
    <lineage>
        <taxon>Eukaryota</taxon>
        <taxon>Metazoa</taxon>
        <taxon>Ecdysozoa</taxon>
        <taxon>Arthropoda</taxon>
        <taxon>Hexapoda</taxon>
        <taxon>Insecta</taxon>
        <taxon>Pterygota</taxon>
        <taxon>Neoptera</taxon>
        <taxon>Endopterygota</taxon>
        <taxon>Lepidoptera</taxon>
        <taxon>Glossata</taxon>
        <taxon>Ditrysia</taxon>
        <taxon>Papilionoidea</taxon>
        <taxon>Pieridae</taxon>
        <taxon>Pierinae</taxon>
        <taxon>Leptosia</taxon>
    </lineage>
</organism>
<keyword evidence="2" id="KW-0812">Transmembrane</keyword>
<evidence type="ECO:0000313" key="3">
    <source>
        <dbReference type="EMBL" id="CAK1547552.1"/>
    </source>
</evidence>
<accession>A0AAV1JGL2</accession>
<evidence type="ECO:0000256" key="1">
    <source>
        <dbReference type="SAM" id="MobiDB-lite"/>
    </source>
</evidence>
<protein>
    <recommendedName>
        <fullName evidence="5">ATP synthase F0 subunit 8</fullName>
    </recommendedName>
</protein>
<dbReference type="EMBL" id="CAVLEF010000009">
    <property type="protein sequence ID" value="CAK1547552.1"/>
    <property type="molecule type" value="Genomic_DNA"/>
</dbReference>
<keyword evidence="4" id="KW-1185">Reference proteome</keyword>
<dbReference type="AlphaFoldDB" id="A0AAV1JGL2"/>
<proteinExistence type="predicted"/>
<feature type="compositionally biased region" description="Low complexity" evidence="1">
    <location>
        <begin position="167"/>
        <end position="176"/>
    </location>
</feature>
<name>A0AAV1JGL2_9NEOP</name>
<sequence>MVMGGTIRGARPPSHTAYYVALAGVVALLLLLCCYFIYFFIRRVKELSRQGLPERVQSVRPPPPGSIAYPVQPVVRASASAMARLCQSPASPASPASPRVKMLSPSRDRAIAQRSSSLTPAHTDTVHPRSHTNTLPPPTILTPRTTPIRNGPKTIPGKIELVSPTHSSIDSISPKSPSRKDLSLKTKQLSPRKKLPPVYRELSPKRRDLSPVWRELSMQNTPIKKDLTPMMRRKQKTGDEQRKHLSAPPEIVVGDA</sequence>
<feature type="compositionally biased region" description="Polar residues" evidence="1">
    <location>
        <begin position="113"/>
        <end position="122"/>
    </location>
</feature>
<feature type="transmembrane region" description="Helical" evidence="2">
    <location>
        <begin position="17"/>
        <end position="41"/>
    </location>
</feature>
<feature type="compositionally biased region" description="Low complexity" evidence="1">
    <location>
        <begin position="88"/>
        <end position="98"/>
    </location>
</feature>
<evidence type="ECO:0000313" key="4">
    <source>
        <dbReference type="Proteomes" id="UP001497472"/>
    </source>
</evidence>
<reference evidence="3 4" key="1">
    <citation type="submission" date="2023-11" db="EMBL/GenBank/DDBJ databases">
        <authorList>
            <person name="Okamura Y."/>
        </authorList>
    </citation>
    <scope>NUCLEOTIDE SEQUENCE [LARGE SCALE GENOMIC DNA]</scope>
</reference>
<feature type="region of interest" description="Disordered" evidence="1">
    <location>
        <begin position="86"/>
        <end position="193"/>
    </location>
</feature>
<keyword evidence="2" id="KW-0472">Membrane</keyword>